<proteinExistence type="predicted"/>
<dbReference type="EMBL" id="JAUFSA010000001">
    <property type="protein sequence ID" value="MDP7735968.1"/>
    <property type="molecule type" value="Genomic_DNA"/>
</dbReference>
<dbReference type="RefSeq" id="WP_120792215.1">
    <property type="nucleotide sequence ID" value="NZ_BLKX01000001.1"/>
</dbReference>
<organism evidence="1 2">
    <name type="scientific">Mycobacterium paragordonae</name>
    <dbReference type="NCBI Taxonomy" id="1389713"/>
    <lineage>
        <taxon>Bacteria</taxon>
        <taxon>Bacillati</taxon>
        <taxon>Actinomycetota</taxon>
        <taxon>Actinomycetes</taxon>
        <taxon>Mycobacteriales</taxon>
        <taxon>Mycobacteriaceae</taxon>
        <taxon>Mycobacterium</taxon>
    </lineage>
</organism>
<protein>
    <submittedName>
        <fullName evidence="1">MgtC/SapB family protein</fullName>
    </submittedName>
</protein>
<evidence type="ECO:0000313" key="2">
    <source>
        <dbReference type="Proteomes" id="UP001229081"/>
    </source>
</evidence>
<dbReference type="Proteomes" id="UP001229081">
    <property type="component" value="Unassembled WGS sequence"/>
</dbReference>
<accession>A0AAJ1S9M1</accession>
<evidence type="ECO:0000313" key="1">
    <source>
        <dbReference type="EMBL" id="MDP7735968.1"/>
    </source>
</evidence>
<dbReference type="KEGG" id="mpag:C0J29_09970"/>
<reference evidence="1" key="1">
    <citation type="submission" date="2023-06" db="EMBL/GenBank/DDBJ databases">
        <title>Identification of two novel mycobacterium reveal diversities and complexities of Mycobacterium gordonae clade.</title>
        <authorList>
            <person name="Matsumoto Y."/>
            <person name="Nakamura S."/>
            <person name="Motooka D."/>
            <person name="Fukushima K."/>
        </authorList>
    </citation>
    <scope>NUCLEOTIDE SEQUENCE</scope>
    <source>
        <strain evidence="1">TY812</strain>
    </source>
</reference>
<name>A0AAJ1S9M1_9MYCO</name>
<dbReference type="AlphaFoldDB" id="A0AAJ1S9M1"/>
<sequence length="165" mass="17595">MPDNESWRSGPSTLWVMAGAHAAHSPATPLPVAVTAAGLVSAVRLGPDALRRSPPQIAQWDAIRSHYPQVADWIDNDAAGIRPAAAAPDAGPAGRMSRAGVVDYLGLLDDSDDVDRWLSTEPDYWVTAGASVDAATTAVAEFRRHYRQAAVIGPITVYRRREGQA</sequence>
<gene>
    <name evidence="1" type="ORF">QXL92_14590</name>
</gene>
<comment type="caution">
    <text evidence="1">The sequence shown here is derived from an EMBL/GenBank/DDBJ whole genome shotgun (WGS) entry which is preliminary data.</text>
</comment>